<dbReference type="Proteomes" id="UP001497512">
    <property type="component" value="Chromosome 1"/>
</dbReference>
<keyword evidence="1" id="KW-0175">Coiled coil</keyword>
<organism evidence="3 4">
    <name type="scientific">Sphagnum troendelagicum</name>
    <dbReference type="NCBI Taxonomy" id="128251"/>
    <lineage>
        <taxon>Eukaryota</taxon>
        <taxon>Viridiplantae</taxon>
        <taxon>Streptophyta</taxon>
        <taxon>Embryophyta</taxon>
        <taxon>Bryophyta</taxon>
        <taxon>Sphagnophytina</taxon>
        <taxon>Sphagnopsida</taxon>
        <taxon>Sphagnales</taxon>
        <taxon>Sphagnaceae</taxon>
        <taxon>Sphagnum</taxon>
    </lineage>
</organism>
<gene>
    <name evidence="3" type="ORF">CSSPTR1EN2_LOCUS447</name>
</gene>
<proteinExistence type="predicted"/>
<reference evidence="3 4" key="1">
    <citation type="submission" date="2024-02" db="EMBL/GenBank/DDBJ databases">
        <authorList>
            <consortium name="ELIXIR-Norway"/>
            <consortium name="Elixir Norway"/>
        </authorList>
    </citation>
    <scope>NUCLEOTIDE SEQUENCE [LARGE SCALE GENOMIC DNA]</scope>
</reference>
<evidence type="ECO:0000313" key="3">
    <source>
        <dbReference type="EMBL" id="CAK9189796.1"/>
    </source>
</evidence>
<feature type="coiled-coil region" evidence="1">
    <location>
        <begin position="62"/>
        <end position="89"/>
    </location>
</feature>
<sequence length="471" mass="50569">MEMDAETAAVVVVKKDCLEKEAAEEAGEKLSGQQHHPGEGVISDAASTPVLPLAQEQQMGDVEISMQQLEEGEETAAALKEQHKMLSQMERNPEVSLLKALNIPLEVLLRIRNHREAELMREIASSAGIFDLLLNNYETLAYKSQALQNSWDELWLAQDPSVVPEIPLIGHEMSQMNQRRALLMKQMDTELQTLQTRGKLLLHFIDVNSTLAEELKMEGVHRLASDKLFLVAMEQELERRIQSILSGSGISCFNPMAHFVEKLMETKSAASAIKLKVHENGDKQSTRVVVDNGPCMGEGKTLEVQSDPIIFGEASHSMPVSLSASQHIDIAWVGSGKSIPKGLVLDDSAGDQVLPAQLLSSTNTSKAPLSVGLGCEGHLTSSPLLEVTPSSISGSPSAELFRLNNSASASEERLPGQGAVGHGGGKLKWALSQKLLSMSSRGGLKALGIGGELNQSGFNSSAGTMGGKSGI</sequence>
<accession>A0ABP0T938</accession>
<evidence type="ECO:0000256" key="1">
    <source>
        <dbReference type="SAM" id="Coils"/>
    </source>
</evidence>
<evidence type="ECO:0000313" key="4">
    <source>
        <dbReference type="Proteomes" id="UP001497512"/>
    </source>
</evidence>
<keyword evidence="4" id="KW-1185">Reference proteome</keyword>
<feature type="region of interest" description="Disordered" evidence="2">
    <location>
        <begin position="24"/>
        <end position="44"/>
    </location>
</feature>
<evidence type="ECO:0000256" key="2">
    <source>
        <dbReference type="SAM" id="MobiDB-lite"/>
    </source>
</evidence>
<dbReference type="EMBL" id="OZ019893">
    <property type="protein sequence ID" value="CAK9189796.1"/>
    <property type="molecule type" value="Genomic_DNA"/>
</dbReference>
<protein>
    <submittedName>
        <fullName evidence="3">Uncharacterized protein</fullName>
    </submittedName>
</protein>
<name>A0ABP0T938_9BRYO</name>